<sequence>MLLRLVGCPRGIHFAGDTAQCISKDALFRFENAKALFYERFSGSTVSTRELKPKLLPLSHNFRSHKRILRVASLVMELLYKGFPELVDKLPPEIGDNFGPKPTLYVGTNIMDILKFEEEMETPPKSDVEHGNSNEFGGLRVILVRDEEIRDNLRKELGSSSSVLTILQSKGMEFDDVLLYDFLSTSPYSDKLNILEELLQRGHHTDSYREDHSGDRSHADWTKDNIVLCSELKTVDTGE</sequence>
<name>A0A3N4JXA3_9PEZI</name>
<dbReference type="EMBL" id="ML120372">
    <property type="protein sequence ID" value="RPB01649.1"/>
    <property type="molecule type" value="Genomic_DNA"/>
</dbReference>
<dbReference type="InterPro" id="IPR027417">
    <property type="entry name" value="P-loop_NTPase"/>
</dbReference>
<protein>
    <recommendedName>
        <fullName evidence="3">DNA2/NAM7 helicase-like C-terminal domain-containing protein</fullName>
    </recommendedName>
</protein>
<dbReference type="InterPro" id="IPR039904">
    <property type="entry name" value="TRANK1"/>
</dbReference>
<dbReference type="Proteomes" id="UP000276215">
    <property type="component" value="Unassembled WGS sequence"/>
</dbReference>
<evidence type="ECO:0008006" key="3">
    <source>
        <dbReference type="Google" id="ProtNLM"/>
    </source>
</evidence>
<proteinExistence type="predicted"/>
<dbReference type="SUPFAM" id="SSF52540">
    <property type="entry name" value="P-loop containing nucleoside triphosphate hydrolases"/>
    <property type="match status" value="1"/>
</dbReference>
<organism evidence="1 2">
    <name type="scientific">Choiromyces venosus 120613-1</name>
    <dbReference type="NCBI Taxonomy" id="1336337"/>
    <lineage>
        <taxon>Eukaryota</taxon>
        <taxon>Fungi</taxon>
        <taxon>Dikarya</taxon>
        <taxon>Ascomycota</taxon>
        <taxon>Pezizomycotina</taxon>
        <taxon>Pezizomycetes</taxon>
        <taxon>Pezizales</taxon>
        <taxon>Tuberaceae</taxon>
        <taxon>Choiromyces</taxon>
    </lineage>
</organism>
<gene>
    <name evidence="1" type="ORF">L873DRAFT_644184</name>
</gene>
<evidence type="ECO:0000313" key="1">
    <source>
        <dbReference type="EMBL" id="RPB01649.1"/>
    </source>
</evidence>
<dbReference type="PANTHER" id="PTHR21529">
    <property type="entry name" value="MAMMARY TURMOR VIRUS RECEPTOR HOMOLOG 1, 2 MTVR1, 2"/>
    <property type="match status" value="1"/>
</dbReference>
<keyword evidence="2" id="KW-1185">Reference proteome</keyword>
<dbReference type="PANTHER" id="PTHR21529:SF4">
    <property type="entry name" value="TPR AND ANKYRIN REPEAT-CONTAINING PROTEIN 1"/>
    <property type="match status" value="1"/>
</dbReference>
<dbReference type="AlphaFoldDB" id="A0A3N4JXA3"/>
<reference evidence="1 2" key="1">
    <citation type="journal article" date="2018" name="Nat. Ecol. Evol.">
        <title>Pezizomycetes genomes reveal the molecular basis of ectomycorrhizal truffle lifestyle.</title>
        <authorList>
            <person name="Murat C."/>
            <person name="Payen T."/>
            <person name="Noel B."/>
            <person name="Kuo A."/>
            <person name="Morin E."/>
            <person name="Chen J."/>
            <person name="Kohler A."/>
            <person name="Krizsan K."/>
            <person name="Balestrini R."/>
            <person name="Da Silva C."/>
            <person name="Montanini B."/>
            <person name="Hainaut M."/>
            <person name="Levati E."/>
            <person name="Barry K.W."/>
            <person name="Belfiori B."/>
            <person name="Cichocki N."/>
            <person name="Clum A."/>
            <person name="Dockter R.B."/>
            <person name="Fauchery L."/>
            <person name="Guy J."/>
            <person name="Iotti M."/>
            <person name="Le Tacon F."/>
            <person name="Lindquist E.A."/>
            <person name="Lipzen A."/>
            <person name="Malagnac F."/>
            <person name="Mello A."/>
            <person name="Molinier V."/>
            <person name="Miyauchi S."/>
            <person name="Poulain J."/>
            <person name="Riccioni C."/>
            <person name="Rubini A."/>
            <person name="Sitrit Y."/>
            <person name="Splivallo R."/>
            <person name="Traeger S."/>
            <person name="Wang M."/>
            <person name="Zifcakova L."/>
            <person name="Wipf D."/>
            <person name="Zambonelli A."/>
            <person name="Paolocci F."/>
            <person name="Nowrousian M."/>
            <person name="Ottonello S."/>
            <person name="Baldrian P."/>
            <person name="Spatafora J.W."/>
            <person name="Henrissat B."/>
            <person name="Nagy L.G."/>
            <person name="Aury J.M."/>
            <person name="Wincker P."/>
            <person name="Grigoriev I.V."/>
            <person name="Bonfante P."/>
            <person name="Martin F.M."/>
        </authorList>
    </citation>
    <scope>NUCLEOTIDE SEQUENCE [LARGE SCALE GENOMIC DNA]</scope>
    <source>
        <strain evidence="1 2">120613-1</strain>
    </source>
</reference>
<dbReference type="OrthoDB" id="2426521at2759"/>
<accession>A0A3N4JXA3</accession>
<dbReference type="STRING" id="1336337.A0A3N4JXA3"/>
<evidence type="ECO:0000313" key="2">
    <source>
        <dbReference type="Proteomes" id="UP000276215"/>
    </source>
</evidence>